<feature type="transmembrane region" description="Helical" evidence="1">
    <location>
        <begin position="39"/>
        <end position="60"/>
    </location>
</feature>
<keyword evidence="1" id="KW-0812">Transmembrane</keyword>
<dbReference type="PANTHER" id="PTHR47032:SF1">
    <property type="entry name" value="UDP-D-XYLOSE:L-FUCOSE ALPHA-1,3-D-XYLOSYLTRANSFERASE-RELATED"/>
    <property type="match status" value="1"/>
</dbReference>
<name>A0A1X0P6J2_9TRYP</name>
<dbReference type="STRING" id="67003.A0A1X0P6J2"/>
<keyword evidence="1" id="KW-1133">Transmembrane helix</keyword>
<protein>
    <recommendedName>
        <fullName evidence="2">Nucleotide-diphospho-sugar transferase domain-containing protein</fullName>
    </recommendedName>
</protein>
<dbReference type="EMBL" id="NBCO01000004">
    <property type="protein sequence ID" value="ORC92040.1"/>
    <property type="molecule type" value="Genomic_DNA"/>
</dbReference>
<dbReference type="GeneID" id="39982228"/>
<dbReference type="InterPro" id="IPR005069">
    <property type="entry name" value="Nucl-diP-sugar_transferase"/>
</dbReference>
<dbReference type="Pfam" id="PF03407">
    <property type="entry name" value="Nucleotid_trans"/>
    <property type="match status" value="1"/>
</dbReference>
<evidence type="ECO:0000313" key="3">
    <source>
        <dbReference type="EMBL" id="ORC92040.1"/>
    </source>
</evidence>
<proteinExistence type="predicted"/>
<organism evidence="3 4">
    <name type="scientific">Trypanosoma theileri</name>
    <dbReference type="NCBI Taxonomy" id="67003"/>
    <lineage>
        <taxon>Eukaryota</taxon>
        <taxon>Discoba</taxon>
        <taxon>Euglenozoa</taxon>
        <taxon>Kinetoplastea</taxon>
        <taxon>Metakinetoplastina</taxon>
        <taxon>Trypanosomatida</taxon>
        <taxon>Trypanosomatidae</taxon>
        <taxon>Trypanosoma</taxon>
    </lineage>
</organism>
<dbReference type="GO" id="GO:0005794">
    <property type="term" value="C:Golgi apparatus"/>
    <property type="evidence" value="ECO:0007669"/>
    <property type="project" value="TreeGrafter"/>
</dbReference>
<dbReference type="VEuPathDB" id="TriTrypDB:TM35_000042540"/>
<gene>
    <name evidence="3" type="ORF">TM35_000042540</name>
</gene>
<keyword evidence="4" id="KW-1185">Reference proteome</keyword>
<dbReference type="Proteomes" id="UP000192257">
    <property type="component" value="Unassembled WGS sequence"/>
</dbReference>
<dbReference type="GO" id="GO:0016757">
    <property type="term" value="F:glycosyltransferase activity"/>
    <property type="evidence" value="ECO:0007669"/>
    <property type="project" value="TreeGrafter"/>
</dbReference>
<evidence type="ECO:0000259" key="2">
    <source>
        <dbReference type="Pfam" id="PF03407"/>
    </source>
</evidence>
<dbReference type="RefSeq" id="XP_028886106.1">
    <property type="nucleotide sequence ID" value="XM_029022448.1"/>
</dbReference>
<dbReference type="InterPro" id="IPR052636">
    <property type="entry name" value="UDP-D-xylose:L-fucose_XylT"/>
</dbReference>
<comment type="caution">
    <text evidence="3">The sequence shown here is derived from an EMBL/GenBank/DDBJ whole genome shotgun (WGS) entry which is preliminary data.</text>
</comment>
<keyword evidence="1" id="KW-0472">Membrane</keyword>
<accession>A0A1X0P6J2</accession>
<dbReference type="PANTHER" id="PTHR47032">
    <property type="entry name" value="UDP-D-XYLOSE:L-FUCOSE ALPHA-1,3-D-XYLOSYLTRANSFERASE-RELATED"/>
    <property type="match status" value="1"/>
</dbReference>
<evidence type="ECO:0000313" key="4">
    <source>
        <dbReference type="Proteomes" id="UP000192257"/>
    </source>
</evidence>
<reference evidence="3 4" key="1">
    <citation type="submission" date="2017-03" db="EMBL/GenBank/DDBJ databases">
        <title>An alternative strategy for trypanosome survival in the mammalian bloodstream revealed through genome and transcriptome analysis of the ubiquitous bovine parasite Trypanosoma (Megatrypanum) theileri.</title>
        <authorList>
            <person name="Kelly S."/>
            <person name="Ivens A."/>
            <person name="Mott A."/>
            <person name="O'Neill E."/>
            <person name="Emms D."/>
            <person name="Macleod O."/>
            <person name="Voorheis P."/>
            <person name="Matthews J."/>
            <person name="Matthews K."/>
            <person name="Carrington M."/>
        </authorList>
    </citation>
    <scope>NUCLEOTIDE SEQUENCE [LARGE SCALE GENOMIC DNA]</scope>
    <source>
        <strain evidence="3">Edinburgh</strain>
    </source>
</reference>
<dbReference type="OrthoDB" id="69177at2759"/>
<sequence>MLRWSYRARGRIDSTTSTAGGITGVMGNRPRRHSSRREALIFLFVLSFLLLLIVKTSSLLDSQQVSGVQGDEGRETARGNPTLPCPGFHEAASPPATLCANGAASRAPFSSLRSQPLQLIKSMERKQSESAPHLCYASTGTPTANPVWARPLLEVMISTGAYAPAVSLLQKDPWYMLIGWVSNRFMPPQKPGRRANGDIMLPQTRGTNASYYLDVYGSVWHADVEAGNLRFNFQLVHRNAIAVCVRERIHLFKYYCIPGETWEPLPIYFCGCRHCRIPTEQPPDRVAVSLHDRFPLLSREPSLIERHPTVRFNSSLSNMEQDSELLSDKNDCIGVYEAPWLINTSILKRFPYEGMHNDLDTLLATQADPSGLVTMVIFNSFWRDHLHNFVYSFTRKAKMRNLIVANLDDDALSLCISFRLPCFNASIFAEHEVKEAATQKQGFSRKVTEELSWVKPRLAIAVLRRGYAFLLADLDITWNRSPMRHLLESREDVVHQCDTRDSLSINSGFYMVRPNERTLRFFTDMMSFRPDESADQGAMRLFMKYDHVHGVSHRCLPHWDFNMKCNYKVDRSVRIINGRETFLWKQYPLNEVPKWVLLHATCLSGAKDKIQYFKTIKAWFLDELDAITGSHTSPKAFCVSLRPSSKVISGENNIVHNVYGTTPHSDTYNDATTDPKYLQERH</sequence>
<evidence type="ECO:0000256" key="1">
    <source>
        <dbReference type="SAM" id="Phobius"/>
    </source>
</evidence>
<feature type="domain" description="Nucleotide-diphospho-sugar transferase" evidence="2">
    <location>
        <begin position="398"/>
        <end position="613"/>
    </location>
</feature>
<dbReference type="AlphaFoldDB" id="A0A1X0P6J2"/>